<organism evidence="2 3">
    <name type="scientific">Methanosalsum natronophilum</name>
    <dbReference type="NCBI Taxonomy" id="768733"/>
    <lineage>
        <taxon>Archaea</taxon>
        <taxon>Methanobacteriati</taxon>
        <taxon>Methanobacteriota</taxon>
        <taxon>Stenosarchaea group</taxon>
        <taxon>Methanomicrobia</taxon>
        <taxon>Methanosarcinales</taxon>
        <taxon>Methanosarcinaceae</taxon>
        <taxon>Methanosalsum</taxon>
    </lineage>
</organism>
<dbReference type="GO" id="GO:0003677">
    <property type="term" value="F:DNA binding"/>
    <property type="evidence" value="ECO:0007669"/>
    <property type="project" value="InterPro"/>
</dbReference>
<dbReference type="Gene3D" id="3.30.70.1290">
    <property type="entry name" value="Transposase IS200-like"/>
    <property type="match status" value="1"/>
</dbReference>
<dbReference type="PANTHER" id="PTHR33360:SF2">
    <property type="entry name" value="TRANSPOSASE FOR INSERTION SEQUENCE ELEMENT IS200"/>
    <property type="match status" value="1"/>
</dbReference>
<evidence type="ECO:0000313" key="3">
    <source>
        <dbReference type="Proteomes" id="UP000284763"/>
    </source>
</evidence>
<dbReference type="GO" id="GO:0004803">
    <property type="term" value="F:transposase activity"/>
    <property type="evidence" value="ECO:0007669"/>
    <property type="project" value="InterPro"/>
</dbReference>
<accession>A0A424YXV8</accession>
<dbReference type="PANTHER" id="PTHR33360">
    <property type="entry name" value="TRANSPOSASE FOR INSERTION SEQUENCE ELEMENT IS200"/>
    <property type="match status" value="1"/>
</dbReference>
<dbReference type="Proteomes" id="UP000284763">
    <property type="component" value="Unassembled WGS sequence"/>
</dbReference>
<dbReference type="EMBL" id="QZAB01000325">
    <property type="protein sequence ID" value="RQD85239.1"/>
    <property type="molecule type" value="Genomic_DNA"/>
</dbReference>
<dbReference type="SMART" id="SM01321">
    <property type="entry name" value="Y1_Tnp"/>
    <property type="match status" value="1"/>
</dbReference>
<dbReference type="InterPro" id="IPR002686">
    <property type="entry name" value="Transposase_17"/>
</dbReference>
<evidence type="ECO:0000259" key="1">
    <source>
        <dbReference type="SMART" id="SM01321"/>
    </source>
</evidence>
<reference evidence="2 3" key="1">
    <citation type="submission" date="2018-08" db="EMBL/GenBank/DDBJ databases">
        <title>The metabolism and importance of syntrophic acetate oxidation coupled to methane or sulfide production in haloalkaline environments.</title>
        <authorList>
            <person name="Timmers P.H.A."/>
            <person name="Vavourakis C.D."/>
            <person name="Sorokin D.Y."/>
            <person name="Sinninghe Damste J.S."/>
            <person name="Muyzer G."/>
            <person name="Stams A.J.M."/>
            <person name="Plugge C.M."/>
        </authorList>
    </citation>
    <scope>NUCLEOTIDE SEQUENCE [LARGE SCALE GENOMIC DNA]</scope>
    <source>
        <strain evidence="2">MSAO_Arc3</strain>
    </source>
</reference>
<dbReference type="SUPFAM" id="SSF143422">
    <property type="entry name" value="Transposase IS200-like"/>
    <property type="match status" value="1"/>
</dbReference>
<name>A0A424YXV8_9EURY</name>
<dbReference type="InterPro" id="IPR036515">
    <property type="entry name" value="Transposase_17_sf"/>
</dbReference>
<evidence type="ECO:0000313" key="2">
    <source>
        <dbReference type="EMBL" id="RQD85239.1"/>
    </source>
</evidence>
<dbReference type="Pfam" id="PF01797">
    <property type="entry name" value="Y1_Tnp"/>
    <property type="match status" value="1"/>
</dbReference>
<comment type="caution">
    <text evidence="2">The sequence shown here is derived from an EMBL/GenBank/DDBJ whole genome shotgun (WGS) entry which is preliminary data.</text>
</comment>
<gene>
    <name evidence="2" type="primary">tnpA</name>
    <name evidence="2" type="ORF">D5R95_05125</name>
</gene>
<dbReference type="RefSeq" id="WP_259133286.1">
    <property type="nucleotide sequence ID" value="NZ_JANUCS010000001.1"/>
</dbReference>
<protein>
    <submittedName>
        <fullName evidence="2">IS200/IS605 family transposase</fullName>
    </submittedName>
</protein>
<dbReference type="GO" id="GO:0006313">
    <property type="term" value="P:DNA transposition"/>
    <property type="evidence" value="ECO:0007669"/>
    <property type="project" value="InterPro"/>
</dbReference>
<feature type="domain" description="Transposase IS200-like" evidence="1">
    <location>
        <begin position="8"/>
        <end position="128"/>
    </location>
</feature>
<dbReference type="NCBIfam" id="NF033573">
    <property type="entry name" value="transpos_IS200"/>
    <property type="match status" value="1"/>
</dbReference>
<proteinExistence type="predicted"/>
<dbReference type="AlphaFoldDB" id="A0A424YXV8"/>
<sequence>MSYSSSAVYEINYHIVWCTKYRKQVMNDELKQFLDDQIRTIADSKEWEILELEVMPAHIHLFISAPPFIAPTDIVKIIKGVTAKRTFQKFPELRKKEFLGNHLWSPSYYIGSHGQVSAETIKKYIDGSSNRGLNSSTV</sequence>